<evidence type="ECO:0008006" key="3">
    <source>
        <dbReference type="Google" id="ProtNLM"/>
    </source>
</evidence>
<organism evidence="1 2">
    <name type="scientific">Marinoscillum luteum</name>
    <dbReference type="NCBI Taxonomy" id="861051"/>
    <lineage>
        <taxon>Bacteria</taxon>
        <taxon>Pseudomonadati</taxon>
        <taxon>Bacteroidota</taxon>
        <taxon>Cytophagia</taxon>
        <taxon>Cytophagales</taxon>
        <taxon>Reichenbachiellaceae</taxon>
        <taxon>Marinoscillum</taxon>
    </lineage>
</organism>
<evidence type="ECO:0000313" key="1">
    <source>
        <dbReference type="EMBL" id="MFH6982668.1"/>
    </source>
</evidence>
<dbReference type="PROSITE" id="PS51257">
    <property type="entry name" value="PROKAR_LIPOPROTEIN"/>
    <property type="match status" value="1"/>
</dbReference>
<evidence type="ECO:0000313" key="2">
    <source>
        <dbReference type="Proteomes" id="UP001610063"/>
    </source>
</evidence>
<proteinExistence type="predicted"/>
<dbReference type="EMBL" id="JBIPKE010000012">
    <property type="protein sequence ID" value="MFH6982668.1"/>
    <property type="molecule type" value="Genomic_DNA"/>
</dbReference>
<gene>
    <name evidence="1" type="ORF">ACHKAR_04415</name>
</gene>
<dbReference type="RefSeq" id="WP_395416344.1">
    <property type="nucleotide sequence ID" value="NZ_JBIPKE010000012.1"/>
</dbReference>
<keyword evidence="2" id="KW-1185">Reference proteome</keyword>
<accession>A0ABW7N505</accession>
<dbReference type="Proteomes" id="UP001610063">
    <property type="component" value="Unassembled WGS sequence"/>
</dbReference>
<reference evidence="1 2" key="1">
    <citation type="journal article" date="2013" name="Int. J. Syst. Evol. Microbiol.">
        <title>Marinoscillum luteum sp. nov., isolated from marine sediment.</title>
        <authorList>
            <person name="Cha I.T."/>
            <person name="Park S.J."/>
            <person name="Kim S.J."/>
            <person name="Kim J.G."/>
            <person name="Jung M.Y."/>
            <person name="Shin K.S."/>
            <person name="Kwon K.K."/>
            <person name="Yang S.H."/>
            <person name="Seo Y.S."/>
            <person name="Rhee S.K."/>
        </authorList>
    </citation>
    <scope>NUCLEOTIDE SEQUENCE [LARGE SCALE GENOMIC DNA]</scope>
    <source>
        <strain evidence="1 2">KCTC 23939</strain>
    </source>
</reference>
<protein>
    <recommendedName>
        <fullName evidence="3">Zinc-binding metallo-peptidase</fullName>
    </recommendedName>
</protein>
<comment type="caution">
    <text evidence="1">The sequence shown here is derived from an EMBL/GenBank/DDBJ whole genome shotgun (WGS) entry which is preliminary data.</text>
</comment>
<sequence>MRVIILFLAIHTLVACSNPKKAGPQTSKADTAAPAISWLEDWLSAWELISTEVLQLPEAAAPAMLFYDQKYVYTTSQVSAPDGVSFNGPSFFGTKLDWWMQEHHDTLTIPDGQHVPVQLMTFAAPSSSPGSAPFFVMAAPDFWKTAGIDSEEVGLEKMLTGVFLHEFSHARQMNGLGERVSFLEQNGNFRYEVSDDLIQEYFSGDSRYVSAFKKEVELFYQAAIARNTTDRLKLSRQALDMYDQRQKFMSSLDSTLVELDDIFLTMEGTGQYMIVSWLTHPRCKGGSVDLKIAIKATRRQKTWWSQDEGLALSLLYQQLSEQPDWAPFYTSHPVTLIESIRNELNQIAVE</sequence>
<name>A0ABW7N505_9BACT</name>